<dbReference type="Pfam" id="PF04616">
    <property type="entry name" value="Glyco_hydro_43"/>
    <property type="match status" value="1"/>
</dbReference>
<keyword evidence="8" id="KW-1185">Reference proteome</keyword>
<dbReference type="Gene3D" id="2.115.10.20">
    <property type="entry name" value="Glycosyl hydrolase domain, family 43"/>
    <property type="match status" value="1"/>
</dbReference>
<dbReference type="Proteomes" id="UP001140562">
    <property type="component" value="Unassembled WGS sequence"/>
</dbReference>
<reference evidence="7" key="1">
    <citation type="submission" date="2022-10" db="EMBL/GenBank/DDBJ databases">
        <title>Tapping the CABI collections for fungal endophytes: first genome assemblies for Collariella, Neodidymelliopsis, Ascochyta clinopodiicola, Didymella pomorum, Didymosphaeria variabile, Neocosmospora piperis and Neocucurbitaria cava.</title>
        <authorList>
            <person name="Hill R."/>
        </authorList>
    </citation>
    <scope>NUCLEOTIDE SEQUENCE</scope>
    <source>
        <strain evidence="7">IMI 360193</strain>
    </source>
</reference>
<dbReference type="AlphaFoldDB" id="A0A9W8WXE0"/>
<proteinExistence type="inferred from homology"/>
<evidence type="ECO:0000313" key="7">
    <source>
        <dbReference type="EMBL" id="KAJ4335589.1"/>
    </source>
</evidence>
<evidence type="ECO:0000256" key="2">
    <source>
        <dbReference type="ARBA" id="ARBA00009865"/>
    </source>
</evidence>
<dbReference type="EMBL" id="JAPEUV010000059">
    <property type="protein sequence ID" value="KAJ4335589.1"/>
    <property type="molecule type" value="Genomic_DNA"/>
</dbReference>
<dbReference type="PANTHER" id="PTHR43301:SF3">
    <property type="entry name" value="ARABINAN ENDO-1,5-ALPHA-L-ARABINOSIDASE A-RELATED"/>
    <property type="match status" value="1"/>
</dbReference>
<comment type="similarity">
    <text evidence="2">Belongs to the glycosyl hydrolase 43 family.</text>
</comment>
<dbReference type="OrthoDB" id="195678at2759"/>
<accession>A0A9W8WXE0</accession>
<keyword evidence="4" id="KW-0326">Glycosidase</keyword>
<sequence>MAKGFGNFYYMHYSVSTMGSQASQIGVATALSLSGPWTDQGSLNLPLHSTYNLIDPYVFQDSPSDTLYFTFGSYWSGIQQFSLPSHKYLMALDGVLGRVDAIHPIATNTSAAAAVVEGGIIFKKDTCYYLFFSVGLCCNTPKSGLAPPGDEYRVAVCRAEKVTGPYVDRDGRDCRQSGGSTILASHGDVYAPGGQGVMRMEDGSDVMYYHYVRPSVGYEAGQFFFGWNYLEWRDGWPVVV</sequence>
<name>A0A9W8WXE0_9PLEO</name>
<gene>
    <name evidence="7" type="ORF">N0V87_005983</name>
</gene>
<dbReference type="InterPro" id="IPR006710">
    <property type="entry name" value="Glyco_hydro_43"/>
</dbReference>
<protein>
    <recommendedName>
        <fullName evidence="5">Endo-1,5-alpha-L-arabinanase A</fullName>
    </recommendedName>
</protein>
<evidence type="ECO:0000256" key="3">
    <source>
        <dbReference type="ARBA" id="ARBA00022801"/>
    </source>
</evidence>
<evidence type="ECO:0000256" key="6">
    <source>
        <dbReference type="PIRSR" id="PIRSR606710-2"/>
    </source>
</evidence>
<evidence type="ECO:0000256" key="5">
    <source>
        <dbReference type="ARBA" id="ARBA00042202"/>
    </source>
</evidence>
<dbReference type="GO" id="GO:0005975">
    <property type="term" value="P:carbohydrate metabolic process"/>
    <property type="evidence" value="ECO:0007669"/>
    <property type="project" value="InterPro"/>
</dbReference>
<comment type="caution">
    <text evidence="7">The sequence shown here is derived from an EMBL/GenBank/DDBJ whole genome shotgun (WGS) entry which is preliminary data.</text>
</comment>
<keyword evidence="3" id="KW-0378">Hydrolase</keyword>
<dbReference type="SUPFAM" id="SSF75005">
    <property type="entry name" value="Arabinanase/levansucrase/invertase"/>
    <property type="match status" value="1"/>
</dbReference>
<feature type="site" description="Important for catalytic activity, responsible for pKa modulation of the active site Glu and correct orientation of both the proton donor and substrate" evidence="6">
    <location>
        <position position="55"/>
    </location>
</feature>
<dbReference type="PANTHER" id="PTHR43301">
    <property type="entry name" value="ARABINAN ENDO-1,5-ALPHA-L-ARABINOSIDASE"/>
    <property type="match status" value="1"/>
</dbReference>
<evidence type="ECO:0000256" key="4">
    <source>
        <dbReference type="ARBA" id="ARBA00023295"/>
    </source>
</evidence>
<evidence type="ECO:0000256" key="1">
    <source>
        <dbReference type="ARBA" id="ARBA00004834"/>
    </source>
</evidence>
<dbReference type="InterPro" id="IPR023296">
    <property type="entry name" value="Glyco_hydro_beta-prop_sf"/>
</dbReference>
<dbReference type="GO" id="GO:0004553">
    <property type="term" value="F:hydrolase activity, hydrolyzing O-glycosyl compounds"/>
    <property type="evidence" value="ECO:0007669"/>
    <property type="project" value="InterPro"/>
</dbReference>
<dbReference type="InterPro" id="IPR050727">
    <property type="entry name" value="GH43_arabinanases"/>
</dbReference>
<organism evidence="7 8">
    <name type="scientific">Didymella glomerata</name>
    <dbReference type="NCBI Taxonomy" id="749621"/>
    <lineage>
        <taxon>Eukaryota</taxon>
        <taxon>Fungi</taxon>
        <taxon>Dikarya</taxon>
        <taxon>Ascomycota</taxon>
        <taxon>Pezizomycotina</taxon>
        <taxon>Dothideomycetes</taxon>
        <taxon>Pleosporomycetidae</taxon>
        <taxon>Pleosporales</taxon>
        <taxon>Pleosporineae</taxon>
        <taxon>Didymellaceae</taxon>
        <taxon>Didymella</taxon>
    </lineage>
</organism>
<comment type="pathway">
    <text evidence="1">Glycan metabolism; L-arabinan degradation.</text>
</comment>
<evidence type="ECO:0000313" key="8">
    <source>
        <dbReference type="Proteomes" id="UP001140562"/>
    </source>
</evidence>